<dbReference type="Proteomes" id="UP000271374">
    <property type="component" value="Unassembled WGS sequence"/>
</dbReference>
<dbReference type="Gene3D" id="1.50.10.20">
    <property type="match status" value="1"/>
</dbReference>
<sequence>MKISKEVFEKSSLWLKRNARPLEVARWEYHFEGGSKEKVIEYLSAFQNEDGGFGHGIEPDFWSPYSSPMATWAAGQILMEIHADKEDEVVKSMISYLVNTNQPETGMWPSSLPENNQFPHAPWWHWTEAVQENWMFNPGAELAGFLVHWSTENSEASKIGWASIENAINRLMNVSEMDKHELNNYQQLLKVMTLHESAFNSKVPFSLMDISNKIAELIKLCVERDVSVWSTGYKPLPLDFIKNPNHSLSREFGDLMEQNLNFYVESLSEEGTWDISWDWGSYPEEFAIARRQWKGILTVDRYKILKAFGLLQ</sequence>
<dbReference type="InterPro" id="IPR008930">
    <property type="entry name" value="Terpenoid_cyclase/PrenylTrfase"/>
</dbReference>
<organism evidence="1 2">
    <name type="scientific">Bacillus yapensis</name>
    <dbReference type="NCBI Taxonomy" id="2492960"/>
    <lineage>
        <taxon>Bacteria</taxon>
        <taxon>Bacillati</taxon>
        <taxon>Bacillota</taxon>
        <taxon>Bacilli</taxon>
        <taxon>Bacillales</taxon>
        <taxon>Bacillaceae</taxon>
        <taxon>Bacillus</taxon>
    </lineage>
</organism>
<evidence type="ECO:0000313" key="2">
    <source>
        <dbReference type="Proteomes" id="UP000271374"/>
    </source>
</evidence>
<protein>
    <recommendedName>
        <fullName evidence="3">Squalene cyclase C-terminal domain-containing protein</fullName>
    </recommendedName>
</protein>
<dbReference type="EMBL" id="RXNT01000019">
    <property type="protein sequence ID" value="RTR27395.1"/>
    <property type="molecule type" value="Genomic_DNA"/>
</dbReference>
<keyword evidence="2" id="KW-1185">Reference proteome</keyword>
<name>A0A3S0KCA6_9BACI</name>
<reference evidence="1 2" key="1">
    <citation type="submission" date="2018-12" db="EMBL/GenBank/DDBJ databases">
        <title>Bacillus yapensis draft genome sequence.</title>
        <authorList>
            <person name="Yu L."/>
            <person name="Xu X."/>
            <person name="Tang X."/>
        </authorList>
    </citation>
    <scope>NUCLEOTIDE SEQUENCE [LARGE SCALE GENOMIC DNA]</scope>
    <source>
        <strain evidence="1 2">XXST-01</strain>
    </source>
</reference>
<evidence type="ECO:0000313" key="1">
    <source>
        <dbReference type="EMBL" id="RTR27395.1"/>
    </source>
</evidence>
<dbReference type="OrthoDB" id="3286086at2"/>
<dbReference type="AlphaFoldDB" id="A0A3S0KCA6"/>
<comment type="caution">
    <text evidence="1">The sequence shown here is derived from an EMBL/GenBank/DDBJ whole genome shotgun (WGS) entry which is preliminary data.</text>
</comment>
<dbReference type="SUPFAM" id="SSF48239">
    <property type="entry name" value="Terpenoid cyclases/Protein prenyltransferases"/>
    <property type="match status" value="1"/>
</dbReference>
<dbReference type="RefSeq" id="WP_126410466.1">
    <property type="nucleotide sequence ID" value="NZ_RXNT01000019.1"/>
</dbReference>
<gene>
    <name evidence="1" type="ORF">EKG37_19565</name>
</gene>
<evidence type="ECO:0008006" key="3">
    <source>
        <dbReference type="Google" id="ProtNLM"/>
    </source>
</evidence>
<proteinExistence type="predicted"/>
<accession>A0A3S0KCA6</accession>